<dbReference type="InterPro" id="IPR032371">
    <property type="entry name" value="DUF4873"/>
</dbReference>
<protein>
    <submittedName>
        <fullName evidence="2">DUF4873 domain-containing protein</fullName>
    </submittedName>
</protein>
<evidence type="ECO:0000259" key="1">
    <source>
        <dbReference type="Pfam" id="PF16170"/>
    </source>
</evidence>
<sequence length="96" mass="10033">MNDDEVYDGPAALTVAGVAQEVRVRLAGRIDPIDGKYHWQGTVVAASSPEKLSGGLAVSVTIGSRTAEGRLAEQTPWGSYSITGVGAPPFDQAEFD</sequence>
<accession>A0ABY9V8D7</accession>
<gene>
    <name evidence="2" type="ORF">PS467_38845</name>
</gene>
<dbReference type="Proteomes" id="UP001305606">
    <property type="component" value="Chromosome"/>
</dbReference>
<evidence type="ECO:0000313" key="3">
    <source>
        <dbReference type="Proteomes" id="UP001305606"/>
    </source>
</evidence>
<feature type="domain" description="DUF4873" evidence="1">
    <location>
        <begin position="4"/>
        <end position="91"/>
    </location>
</feature>
<evidence type="ECO:0000313" key="2">
    <source>
        <dbReference type="EMBL" id="WNF00872.1"/>
    </source>
</evidence>
<reference evidence="2 3" key="1">
    <citation type="submission" date="2023-02" db="EMBL/GenBank/DDBJ databases">
        <title>Streptomyces sp. SCA4-21 with antifungal activity against Fusarium oxysporum f. sp. cubense, Streptomyces sp. SCA2-17 with antifungal activity against Fusarium oxysporum f. sp. cubense.</title>
        <authorList>
            <person name="Qi D."/>
        </authorList>
    </citation>
    <scope>NUCLEOTIDE SEQUENCE [LARGE SCALE GENOMIC DNA]</scope>
    <source>
        <strain evidence="2 3">SCA4-21</strain>
    </source>
</reference>
<keyword evidence="3" id="KW-1185">Reference proteome</keyword>
<proteinExistence type="predicted"/>
<dbReference type="Pfam" id="PF16170">
    <property type="entry name" value="DUF4873"/>
    <property type="match status" value="1"/>
</dbReference>
<dbReference type="EMBL" id="CP117522">
    <property type="protein sequence ID" value="WNF00872.1"/>
    <property type="molecule type" value="Genomic_DNA"/>
</dbReference>
<organism evidence="2 3">
    <name type="scientific">Streptomyces luomodiensis</name>
    <dbReference type="NCBI Taxonomy" id="3026192"/>
    <lineage>
        <taxon>Bacteria</taxon>
        <taxon>Bacillati</taxon>
        <taxon>Actinomycetota</taxon>
        <taxon>Actinomycetes</taxon>
        <taxon>Kitasatosporales</taxon>
        <taxon>Streptomycetaceae</taxon>
        <taxon>Streptomyces</taxon>
    </lineage>
</organism>
<name>A0ABY9V8D7_9ACTN</name>
<dbReference type="RefSeq" id="WP_311039221.1">
    <property type="nucleotide sequence ID" value="NZ_CP117522.1"/>
</dbReference>